<proteinExistence type="predicted"/>
<evidence type="ECO:0000313" key="4">
    <source>
        <dbReference type="WBParaSite" id="ACRNAN_scaffold5179.g25104.t1"/>
    </source>
</evidence>
<reference evidence="4" key="1">
    <citation type="submission" date="2022-11" db="UniProtKB">
        <authorList>
            <consortium name="WormBaseParasite"/>
        </authorList>
    </citation>
    <scope>IDENTIFICATION</scope>
</reference>
<keyword evidence="2" id="KW-0472">Membrane</keyword>
<keyword evidence="2" id="KW-1133">Transmembrane helix</keyword>
<feature type="region of interest" description="Disordered" evidence="1">
    <location>
        <begin position="115"/>
        <end position="135"/>
    </location>
</feature>
<protein>
    <submittedName>
        <fullName evidence="4">Uncharacterized protein</fullName>
    </submittedName>
</protein>
<dbReference type="WBParaSite" id="ACRNAN_scaffold5179.g25104.t1">
    <property type="protein sequence ID" value="ACRNAN_scaffold5179.g25104.t1"/>
    <property type="gene ID" value="ACRNAN_scaffold5179.g25104"/>
</dbReference>
<feature type="transmembrane region" description="Helical" evidence="2">
    <location>
        <begin position="12"/>
        <end position="28"/>
    </location>
</feature>
<organism evidence="3 4">
    <name type="scientific">Acrobeloides nanus</name>
    <dbReference type="NCBI Taxonomy" id="290746"/>
    <lineage>
        <taxon>Eukaryota</taxon>
        <taxon>Metazoa</taxon>
        <taxon>Ecdysozoa</taxon>
        <taxon>Nematoda</taxon>
        <taxon>Chromadorea</taxon>
        <taxon>Rhabditida</taxon>
        <taxon>Tylenchina</taxon>
        <taxon>Cephalobomorpha</taxon>
        <taxon>Cephaloboidea</taxon>
        <taxon>Cephalobidae</taxon>
        <taxon>Acrobeloides</taxon>
    </lineage>
</organism>
<accession>A0A914E2R0</accession>
<keyword evidence="2" id="KW-0812">Transmembrane</keyword>
<evidence type="ECO:0000256" key="1">
    <source>
        <dbReference type="SAM" id="MobiDB-lite"/>
    </source>
</evidence>
<evidence type="ECO:0000256" key="2">
    <source>
        <dbReference type="SAM" id="Phobius"/>
    </source>
</evidence>
<feature type="transmembrane region" description="Helical" evidence="2">
    <location>
        <begin position="43"/>
        <end position="62"/>
    </location>
</feature>
<evidence type="ECO:0000313" key="3">
    <source>
        <dbReference type="Proteomes" id="UP000887540"/>
    </source>
</evidence>
<keyword evidence="3" id="KW-1185">Reference proteome</keyword>
<dbReference type="AlphaFoldDB" id="A0A914E2R0"/>
<sequence>KLSRDKVKPFKVSTVVIWVGGVIAYGGSKLRRWISIEWNDNEVTAFILFGGLAFICFLWILLPMIYHLLEKMGIELEPFATLFGLKDIPATDLKEDIEAIESVLHGHMNVATTTRSPLDGHDIHETQQNSQVNNGRIADTGKRQETHPNSLDSIAHFYSESVYI</sequence>
<name>A0A914E2R0_9BILA</name>
<dbReference type="Proteomes" id="UP000887540">
    <property type="component" value="Unplaced"/>
</dbReference>